<dbReference type="AlphaFoldDB" id="A0A061AT85"/>
<dbReference type="Gene3D" id="2.60.120.920">
    <property type="match status" value="1"/>
</dbReference>
<feature type="region of interest" description="Disordered" evidence="4">
    <location>
        <begin position="1"/>
        <end position="83"/>
    </location>
</feature>
<reference evidence="6" key="1">
    <citation type="journal article" date="2014" name="Genome Announc.">
        <title>Draft genome sequence of Rhodosporidium toruloides CECT1137, an oleaginous yeast of biotechnological interest.</title>
        <authorList>
            <person name="Morin N."/>
            <person name="Calcas X."/>
            <person name="Devillers H."/>
            <person name="Durrens P."/>
            <person name="Sherman D.J."/>
            <person name="Nicaud J.-M."/>
            <person name="Neuveglise C."/>
        </authorList>
    </citation>
    <scope>NUCLEOTIDE SEQUENCE</scope>
    <source>
        <strain evidence="6">CECT1137</strain>
    </source>
</reference>
<feature type="compositionally biased region" description="Basic and acidic residues" evidence="4">
    <location>
        <begin position="577"/>
        <end position="586"/>
    </location>
</feature>
<evidence type="ECO:0000256" key="3">
    <source>
        <dbReference type="ARBA" id="ARBA00038149"/>
    </source>
</evidence>
<organism evidence="6">
    <name type="scientific">Rhodotorula toruloides</name>
    <name type="common">Yeast</name>
    <name type="synonym">Rhodosporidium toruloides</name>
    <dbReference type="NCBI Taxonomy" id="5286"/>
    <lineage>
        <taxon>Eukaryota</taxon>
        <taxon>Fungi</taxon>
        <taxon>Dikarya</taxon>
        <taxon>Basidiomycota</taxon>
        <taxon>Pucciniomycotina</taxon>
        <taxon>Microbotryomycetes</taxon>
        <taxon>Sporidiobolales</taxon>
        <taxon>Sporidiobolaceae</taxon>
        <taxon>Rhodotorula</taxon>
    </lineage>
</organism>
<evidence type="ECO:0000313" key="6">
    <source>
        <dbReference type="EMBL" id="CDR40854.1"/>
    </source>
</evidence>
<evidence type="ECO:0000259" key="5">
    <source>
        <dbReference type="PROSITE" id="PS50188"/>
    </source>
</evidence>
<sequence>MYSGGIDPALLANGDPLAPTPPLIEDREQSPGADTPERDESEEPRRRPTKRKHSPSAATPPSHSPAPALADPSDVSNPPVLVSHTAQLPDSPFEFFATRSHPFNKFGFRYTPCGPSPHTLLPVPPQRSIESYPQGIRWSWEDRSLFTLLTEDAKTLTTDKGWRAARSNIGVREGAWYWEVRIDRSGGEGGRDQGGEGQGSWVRVGVGRRESPLNAPVGIDGYSYGYRDKSGDSVTLAQPTPYGKPYGSSTVIGIYLALPPRPAYNIADKRSPARVVRKRIPIRYKGQLYFEQLEYAPSKEMEELLVDPALKAFKQRQKEEKEAKAKAAAPGTRAPPANLDEGPPLRPLPKLEGSKVAFFVDGECQGVAFEDLYDFLPLRKNKGGKEKKKDARSMMENWHDDGALGYFPMASVFGGGIATINSGPDFAFPPPDDIEAVLASSPHPPRSPHTYKPPRLDNRKTWRPLCDRYDEYNAEQARLDDLDEQDAVRVLLAAQKVAAEQAALAGPTGAAEVGKTASDMDGSSTPASKKARTTLAQAAVVASSKLAMLGAVKESLAVGQGESPGQSPSPLPGEAPVKTETEAHEA</sequence>
<dbReference type="InterPro" id="IPR001870">
    <property type="entry name" value="B30.2/SPRY"/>
</dbReference>
<protein>
    <submittedName>
        <fullName evidence="6">RHTO0S05e07976g1_1</fullName>
    </submittedName>
</protein>
<comment type="subcellular location">
    <subcellularLocation>
        <location evidence="1">Nucleus</location>
    </subcellularLocation>
</comment>
<feature type="region of interest" description="Disordered" evidence="4">
    <location>
        <begin position="556"/>
        <end position="586"/>
    </location>
</feature>
<feature type="compositionally biased region" description="Low complexity" evidence="4">
    <location>
        <begin position="55"/>
        <end position="73"/>
    </location>
</feature>
<keyword evidence="2" id="KW-0539">Nucleus</keyword>
<accession>A0A061AT85</accession>
<dbReference type="InterPro" id="IPR013320">
    <property type="entry name" value="ConA-like_dom_sf"/>
</dbReference>
<feature type="region of interest" description="Disordered" evidence="4">
    <location>
        <begin position="316"/>
        <end position="346"/>
    </location>
</feature>
<feature type="compositionally biased region" description="Basic and acidic residues" evidence="4">
    <location>
        <begin position="316"/>
        <end position="325"/>
    </location>
</feature>
<evidence type="ECO:0000256" key="4">
    <source>
        <dbReference type="SAM" id="MobiDB-lite"/>
    </source>
</evidence>
<dbReference type="PANTHER" id="PTHR10598:SF0">
    <property type="entry name" value="SET1_ASH2 HISTONE METHYLTRANSFERASE COMPLEX SUBUNIT ASH2"/>
    <property type="match status" value="1"/>
</dbReference>
<feature type="region of interest" description="Disordered" evidence="4">
    <location>
        <begin position="501"/>
        <end position="528"/>
    </location>
</feature>
<dbReference type="GO" id="GO:0000976">
    <property type="term" value="F:transcription cis-regulatory region binding"/>
    <property type="evidence" value="ECO:0007669"/>
    <property type="project" value="TreeGrafter"/>
</dbReference>
<feature type="domain" description="B30.2/SPRY" evidence="5">
    <location>
        <begin position="116"/>
        <end position="311"/>
    </location>
</feature>
<name>A0A061AT85_RHOTO</name>
<dbReference type="PANTHER" id="PTHR10598">
    <property type="entry name" value="SET1/ASH2 HISTONE METHYLTRANSFERASE COMPLEX SUBUNIT ASH2"/>
    <property type="match status" value="1"/>
</dbReference>
<dbReference type="OrthoDB" id="10266026at2759"/>
<evidence type="ECO:0000256" key="2">
    <source>
        <dbReference type="ARBA" id="ARBA00023242"/>
    </source>
</evidence>
<dbReference type="InterPro" id="IPR043136">
    <property type="entry name" value="B30.2/SPRY_sf"/>
</dbReference>
<dbReference type="GO" id="GO:0048188">
    <property type="term" value="C:Set1C/COMPASS complex"/>
    <property type="evidence" value="ECO:0007669"/>
    <property type="project" value="InterPro"/>
</dbReference>
<dbReference type="InterPro" id="IPR003877">
    <property type="entry name" value="SPRY_dom"/>
</dbReference>
<dbReference type="EMBL" id="LK052940">
    <property type="protein sequence ID" value="CDR40854.1"/>
    <property type="molecule type" value="Genomic_DNA"/>
</dbReference>
<evidence type="ECO:0000256" key="1">
    <source>
        <dbReference type="ARBA" id="ARBA00004123"/>
    </source>
</evidence>
<dbReference type="CDD" id="cd12872">
    <property type="entry name" value="SPRY_Ash2"/>
    <property type="match status" value="1"/>
</dbReference>
<proteinExistence type="inferred from homology"/>
<gene>
    <name evidence="6" type="ORF">RHTO0S_05e07976g</name>
</gene>
<dbReference type="InterPro" id="IPR037353">
    <property type="entry name" value="ASH2"/>
</dbReference>
<dbReference type="SMART" id="SM00449">
    <property type="entry name" value="SPRY"/>
    <property type="match status" value="1"/>
</dbReference>
<dbReference type="PROSITE" id="PS50188">
    <property type="entry name" value="B302_SPRY"/>
    <property type="match status" value="1"/>
</dbReference>
<dbReference type="Pfam" id="PF00622">
    <property type="entry name" value="SPRY"/>
    <property type="match status" value="1"/>
</dbReference>
<feature type="compositionally biased region" description="Basic and acidic residues" evidence="4">
    <location>
        <begin position="24"/>
        <end position="46"/>
    </location>
</feature>
<dbReference type="SUPFAM" id="SSF49899">
    <property type="entry name" value="Concanavalin A-like lectins/glucanases"/>
    <property type="match status" value="1"/>
</dbReference>
<comment type="similarity">
    <text evidence="3">Belongs to the cclA family.</text>
</comment>